<organism evidence="8 9">
    <name type="scientific">Candidatus Berkelbacteria bacterium CG_4_8_14_3_um_filter_42_13</name>
    <dbReference type="NCBI Taxonomy" id="1974505"/>
    <lineage>
        <taxon>Bacteria</taxon>
        <taxon>Candidatus Berkelbacteria</taxon>
    </lineage>
</organism>
<gene>
    <name evidence="8" type="ORF">COZ63_02340</name>
</gene>
<dbReference type="PANTHER" id="PTHR36427:SF3">
    <property type="entry name" value="LARGE RIBOSOMAL SUBUNIT PROTEIN UL1M"/>
    <property type="match status" value="1"/>
</dbReference>
<feature type="region of interest" description="Disordered" evidence="7">
    <location>
        <begin position="25"/>
        <end position="89"/>
    </location>
</feature>
<dbReference type="InterPro" id="IPR028364">
    <property type="entry name" value="Ribosomal_uL1/biogenesis"/>
</dbReference>
<evidence type="ECO:0000256" key="5">
    <source>
        <dbReference type="ARBA" id="ARBA00023274"/>
    </source>
</evidence>
<evidence type="ECO:0000256" key="1">
    <source>
        <dbReference type="ARBA" id="ARBA00010531"/>
    </source>
</evidence>
<dbReference type="Gene3D" id="3.40.50.790">
    <property type="match status" value="1"/>
</dbReference>
<dbReference type="Gene3D" id="3.30.190.20">
    <property type="match status" value="1"/>
</dbReference>
<comment type="similarity">
    <text evidence="1 6">Belongs to the universal ribosomal protein uL1 family.</text>
</comment>
<dbReference type="PANTHER" id="PTHR36427">
    <property type="entry name" value="54S RIBOSOMAL PROTEIN L1, MITOCHONDRIAL"/>
    <property type="match status" value="1"/>
</dbReference>
<name>A0A2M7K128_9BACT</name>
<evidence type="ECO:0000256" key="7">
    <source>
        <dbReference type="SAM" id="MobiDB-lite"/>
    </source>
</evidence>
<keyword evidence="4 6" id="KW-0689">Ribosomal protein</keyword>
<dbReference type="InterPro" id="IPR023674">
    <property type="entry name" value="Ribosomal_uL1-like"/>
</dbReference>
<evidence type="ECO:0000313" key="9">
    <source>
        <dbReference type="Proteomes" id="UP000229924"/>
    </source>
</evidence>
<evidence type="ECO:0000256" key="6">
    <source>
        <dbReference type="RuleBase" id="RU000659"/>
    </source>
</evidence>
<keyword evidence="2" id="KW-0678">Repressor</keyword>
<dbReference type="PROSITE" id="PS01199">
    <property type="entry name" value="RIBOSOMAL_L1"/>
    <property type="match status" value="1"/>
</dbReference>
<dbReference type="SUPFAM" id="SSF56808">
    <property type="entry name" value="Ribosomal protein L1"/>
    <property type="match status" value="1"/>
</dbReference>
<keyword evidence="3" id="KW-0810">Translation regulation</keyword>
<evidence type="ECO:0000313" key="8">
    <source>
        <dbReference type="EMBL" id="PIX29956.1"/>
    </source>
</evidence>
<feature type="compositionally biased region" description="Basic and acidic residues" evidence="7">
    <location>
        <begin position="42"/>
        <end position="54"/>
    </location>
</feature>
<dbReference type="CDD" id="cd00403">
    <property type="entry name" value="Ribosomal_L1"/>
    <property type="match status" value="1"/>
</dbReference>
<dbReference type="GO" id="GO:0006417">
    <property type="term" value="P:regulation of translation"/>
    <property type="evidence" value="ECO:0007669"/>
    <property type="project" value="UniProtKB-KW"/>
</dbReference>
<dbReference type="InterPro" id="IPR023673">
    <property type="entry name" value="Ribosomal_uL1_CS"/>
</dbReference>
<keyword evidence="5 6" id="KW-0687">Ribonucleoprotein</keyword>
<dbReference type="Pfam" id="PF00687">
    <property type="entry name" value="Ribosomal_L1"/>
    <property type="match status" value="1"/>
</dbReference>
<protein>
    <recommendedName>
        <fullName evidence="6">Ribosomal protein</fullName>
    </recommendedName>
</protein>
<feature type="non-terminal residue" evidence="8">
    <location>
        <position position="274"/>
    </location>
</feature>
<dbReference type="AlphaFoldDB" id="A0A2M7K128"/>
<comment type="caution">
    <text evidence="8">The sequence shown here is derived from an EMBL/GenBank/DDBJ whole genome shotgun (WGS) entry which is preliminary data.</text>
</comment>
<reference evidence="9" key="1">
    <citation type="submission" date="2017-09" db="EMBL/GenBank/DDBJ databases">
        <title>Depth-based differentiation of microbial function through sediment-hosted aquifers and enrichment of novel symbionts in the deep terrestrial subsurface.</title>
        <authorList>
            <person name="Probst A.J."/>
            <person name="Ladd B."/>
            <person name="Jarett J.K."/>
            <person name="Geller-Mcgrath D.E."/>
            <person name="Sieber C.M.K."/>
            <person name="Emerson J.B."/>
            <person name="Anantharaman K."/>
            <person name="Thomas B.C."/>
            <person name="Malmstrom R."/>
            <person name="Stieglmeier M."/>
            <person name="Klingl A."/>
            <person name="Woyke T."/>
            <person name="Ryan C.M."/>
            <person name="Banfield J.F."/>
        </authorList>
    </citation>
    <scope>NUCLEOTIDE SEQUENCE [LARGE SCALE GENOMIC DNA]</scope>
</reference>
<sequence>MAQRVKEMVSDEIIDESVVKKQIQEAKKHLEEEKVPTASVGRVEEAKKELKEEIKEADEEVEKGKKKEKKDLPAGKAGKKPERKSLKPKHSKKYLAALAKIEKSNIYTIDEAIDKVLETSITKFDATVEIHARLAVGGIRGMIVLPAGAPKEKKVVEISDANVDDIIAKIKTNKLDFDILIATPSVMPKLAAVARILGPKGLMPSPKSGTVVEDIKKVLEEIKSGKIEYKQDDQKNIHLGIAKVSFGKEKIKENLQTFLKILPKNKVSALYLAS</sequence>
<dbReference type="GO" id="GO:0005840">
    <property type="term" value="C:ribosome"/>
    <property type="evidence" value="ECO:0007669"/>
    <property type="project" value="UniProtKB-KW"/>
</dbReference>
<feature type="compositionally biased region" description="Basic and acidic residues" evidence="7">
    <location>
        <begin position="62"/>
        <end position="85"/>
    </location>
</feature>
<evidence type="ECO:0000256" key="4">
    <source>
        <dbReference type="ARBA" id="ARBA00022980"/>
    </source>
</evidence>
<accession>A0A2M7K128</accession>
<dbReference type="EMBL" id="PFIK01000050">
    <property type="protein sequence ID" value="PIX29956.1"/>
    <property type="molecule type" value="Genomic_DNA"/>
</dbReference>
<dbReference type="Proteomes" id="UP000229924">
    <property type="component" value="Unassembled WGS sequence"/>
</dbReference>
<feature type="compositionally biased region" description="Basic and acidic residues" evidence="7">
    <location>
        <begin position="25"/>
        <end position="35"/>
    </location>
</feature>
<evidence type="ECO:0000256" key="3">
    <source>
        <dbReference type="ARBA" id="ARBA00022845"/>
    </source>
</evidence>
<dbReference type="InterPro" id="IPR016095">
    <property type="entry name" value="Ribosomal_uL1_3-a/b-sand"/>
</dbReference>
<dbReference type="GO" id="GO:1990904">
    <property type="term" value="C:ribonucleoprotein complex"/>
    <property type="evidence" value="ECO:0007669"/>
    <property type="project" value="UniProtKB-KW"/>
</dbReference>
<evidence type="ECO:0000256" key="2">
    <source>
        <dbReference type="ARBA" id="ARBA00022491"/>
    </source>
</evidence>
<proteinExistence type="inferred from homology"/>